<proteinExistence type="predicted"/>
<evidence type="ECO:0000313" key="2">
    <source>
        <dbReference type="Proteomes" id="UP001277972"/>
    </source>
</evidence>
<comment type="caution">
    <text evidence="1">The sequence shown here is derived from an EMBL/GenBank/DDBJ whole genome shotgun (WGS) entry which is preliminary data.</text>
</comment>
<dbReference type="EMBL" id="JAWZSR010000013">
    <property type="protein sequence ID" value="MDX8047492.1"/>
    <property type="molecule type" value="Genomic_DNA"/>
</dbReference>
<accession>A0ACC6M9G2</accession>
<dbReference type="EC" id="6.1.1.1" evidence="1"/>
<name>A0ACC6M9G2_9BACI</name>
<protein>
    <submittedName>
        <fullName evidence="1">Tyrosine--tRNA ligase</fullName>
        <ecNumber evidence="1">6.1.1.1</ecNumber>
    </submittedName>
</protein>
<reference evidence="1" key="1">
    <citation type="submission" date="2023-11" db="EMBL/GenBank/DDBJ databases">
        <title>Gracilibacillus pellucida a moderately halophilic bacterium isolated from saline soil in Xinjiang province.</title>
        <authorList>
            <person name="Zhang Z."/>
            <person name="Tan F."/>
            <person name="Wang Y."/>
            <person name="Xia M."/>
        </authorList>
    </citation>
    <scope>NUCLEOTIDE SEQUENCE</scope>
    <source>
        <strain evidence="1">S3-1-1</strain>
    </source>
</reference>
<gene>
    <name evidence="1" type="primary">tyrS</name>
    <name evidence="1" type="ORF">SH601_16110</name>
</gene>
<organism evidence="1 2">
    <name type="scientific">Gracilibacillus pellucidus</name>
    <dbReference type="NCBI Taxonomy" id="3095368"/>
    <lineage>
        <taxon>Bacteria</taxon>
        <taxon>Bacillati</taxon>
        <taxon>Bacillota</taxon>
        <taxon>Bacilli</taxon>
        <taxon>Bacillales</taxon>
        <taxon>Bacillaceae</taxon>
        <taxon>Gracilibacillus</taxon>
    </lineage>
</organism>
<dbReference type="Proteomes" id="UP001277972">
    <property type="component" value="Unassembled WGS sequence"/>
</dbReference>
<sequence>MHILDDLAKRGLIQQTTNEEELRKHLDENLVTLYCGFDPTADSLHIGHLLPILMLKRFQKAGHRPIALIGGGTGLIGDPSGRSTERSLNSHDVVKGYSESIKQQLASILNFDQGENSAVARNNHEWLGDLSLIDFLRDTGKHFTINYMLAKDSVETRLENGLSFTEFTYMMLQSFDFLNLYEKENCTLQIGGSDQWGNITAGMELIRRKRFDNEETEADVFGLTVPLITKSDGTKFGKTAGGAVWLDPEKTTPYEFYQFWINTDDRDVIHFIKFFTFMDFEEIKSLEKELQEAPEKRVPHKRLAEEMTKLVHGEEALQQAEKITAALFSGELSSLNAAEIEQGFKDVPSVTVENKEIALIDLLVEAKISSSKRQAREDINSGAIYINGVRNQELTHQLTEADRIEDKFTIIRRGKKKYFLIRFTK</sequence>
<keyword evidence="2" id="KW-1185">Reference proteome</keyword>
<evidence type="ECO:0000313" key="1">
    <source>
        <dbReference type="EMBL" id="MDX8047492.1"/>
    </source>
</evidence>
<keyword evidence="1" id="KW-0436">Ligase</keyword>